<dbReference type="AlphaFoldDB" id="A1ZLV9"/>
<protein>
    <submittedName>
        <fullName evidence="1">Uncharacterized protein</fullName>
    </submittedName>
</protein>
<dbReference type="Proteomes" id="UP000004095">
    <property type="component" value="Unassembled WGS sequence"/>
</dbReference>
<name>A1ZLV9_MICM2</name>
<accession>A1ZLV9</accession>
<reference evidence="1 2" key="1">
    <citation type="submission" date="2007-01" db="EMBL/GenBank/DDBJ databases">
        <authorList>
            <person name="Haygood M."/>
            <person name="Podell S."/>
            <person name="Anderson C."/>
            <person name="Hopkinson B."/>
            <person name="Roe K."/>
            <person name="Barbeau K."/>
            <person name="Gaasterland T."/>
            <person name="Ferriera S."/>
            <person name="Johnson J."/>
            <person name="Kravitz S."/>
            <person name="Beeson K."/>
            <person name="Sutton G."/>
            <person name="Rogers Y.-H."/>
            <person name="Friedman R."/>
            <person name="Frazier M."/>
            <person name="Venter J.C."/>
        </authorList>
    </citation>
    <scope>NUCLEOTIDE SEQUENCE [LARGE SCALE GENOMIC DNA]</scope>
    <source>
        <strain evidence="1 2">ATCC 23134</strain>
    </source>
</reference>
<proteinExistence type="predicted"/>
<gene>
    <name evidence="1" type="ORF">M23134_04337</name>
</gene>
<evidence type="ECO:0000313" key="1">
    <source>
        <dbReference type="EMBL" id="EAY28490.1"/>
    </source>
</evidence>
<evidence type="ECO:0000313" key="2">
    <source>
        <dbReference type="Proteomes" id="UP000004095"/>
    </source>
</evidence>
<comment type="caution">
    <text evidence="1">The sequence shown here is derived from an EMBL/GenBank/DDBJ whole genome shotgun (WGS) entry which is preliminary data.</text>
</comment>
<sequence>MIVLLVFSDFFINLIADKMKKRIQKYTDWFKNEKNLSNSVRKFSECG</sequence>
<keyword evidence="2" id="KW-1185">Reference proteome</keyword>
<organism evidence="1 2">
    <name type="scientific">Microscilla marina ATCC 23134</name>
    <dbReference type="NCBI Taxonomy" id="313606"/>
    <lineage>
        <taxon>Bacteria</taxon>
        <taxon>Pseudomonadati</taxon>
        <taxon>Bacteroidota</taxon>
        <taxon>Cytophagia</taxon>
        <taxon>Cytophagales</taxon>
        <taxon>Microscillaceae</taxon>
        <taxon>Microscilla</taxon>
    </lineage>
</organism>
<dbReference type="EMBL" id="AAWS01000015">
    <property type="protein sequence ID" value="EAY28490.1"/>
    <property type="molecule type" value="Genomic_DNA"/>
</dbReference>